<accession>A0A2V3IVA8</accession>
<name>A0A2V3IVA8_9FLOR</name>
<gene>
    <name evidence="1" type="ORF">BWQ96_04178</name>
</gene>
<dbReference type="Proteomes" id="UP000247409">
    <property type="component" value="Unassembled WGS sequence"/>
</dbReference>
<reference evidence="1 2" key="1">
    <citation type="journal article" date="2018" name="Mol. Biol. Evol.">
        <title>Analysis of the draft genome of the red seaweed Gracilariopsis chorda provides insights into genome size evolution in Rhodophyta.</title>
        <authorList>
            <person name="Lee J."/>
            <person name="Yang E.C."/>
            <person name="Graf L."/>
            <person name="Yang J.H."/>
            <person name="Qiu H."/>
            <person name="Zel Zion U."/>
            <person name="Chan C.X."/>
            <person name="Stephens T.G."/>
            <person name="Weber A.P.M."/>
            <person name="Boo G.H."/>
            <person name="Boo S.M."/>
            <person name="Kim K.M."/>
            <person name="Shin Y."/>
            <person name="Jung M."/>
            <person name="Lee S.J."/>
            <person name="Yim H.S."/>
            <person name="Lee J.H."/>
            <person name="Bhattacharya D."/>
            <person name="Yoon H.S."/>
        </authorList>
    </citation>
    <scope>NUCLEOTIDE SEQUENCE [LARGE SCALE GENOMIC DNA]</scope>
    <source>
        <strain evidence="1 2">SKKU-2015</strain>
        <tissue evidence="1">Whole body</tissue>
    </source>
</reference>
<dbReference type="AlphaFoldDB" id="A0A2V3IVA8"/>
<organism evidence="1 2">
    <name type="scientific">Gracilariopsis chorda</name>
    <dbReference type="NCBI Taxonomy" id="448386"/>
    <lineage>
        <taxon>Eukaryota</taxon>
        <taxon>Rhodophyta</taxon>
        <taxon>Florideophyceae</taxon>
        <taxon>Rhodymeniophycidae</taxon>
        <taxon>Gracilariales</taxon>
        <taxon>Gracilariaceae</taxon>
        <taxon>Gracilariopsis</taxon>
    </lineage>
</organism>
<comment type="caution">
    <text evidence="1">The sequence shown here is derived from an EMBL/GenBank/DDBJ whole genome shotgun (WGS) entry which is preliminary data.</text>
</comment>
<proteinExistence type="predicted"/>
<sequence length="58" mass="6383">MQIYFDRFDHLFEKVFGGIAHDGDGGNELGGGGVAAFDQNVHFSEPVELHDDGGREQF</sequence>
<evidence type="ECO:0000313" key="2">
    <source>
        <dbReference type="Proteomes" id="UP000247409"/>
    </source>
</evidence>
<keyword evidence="2" id="KW-1185">Reference proteome</keyword>
<dbReference type="EMBL" id="NBIV01000045">
    <property type="protein sequence ID" value="PXF46078.1"/>
    <property type="molecule type" value="Genomic_DNA"/>
</dbReference>
<evidence type="ECO:0000313" key="1">
    <source>
        <dbReference type="EMBL" id="PXF46078.1"/>
    </source>
</evidence>
<protein>
    <submittedName>
        <fullName evidence="1">Uncharacterized protein</fullName>
    </submittedName>
</protein>